<dbReference type="Gene3D" id="1.10.510.10">
    <property type="entry name" value="Transferase(Phosphotransferase) domain 1"/>
    <property type="match status" value="1"/>
</dbReference>
<keyword evidence="1" id="KW-0808">Transferase</keyword>
<keyword evidence="6" id="KW-1185">Reference proteome</keyword>
<evidence type="ECO:0000313" key="6">
    <source>
        <dbReference type="Proteomes" id="UP001280121"/>
    </source>
</evidence>
<gene>
    <name evidence="5" type="ORF">Ddye_014097</name>
</gene>
<evidence type="ECO:0000256" key="1">
    <source>
        <dbReference type="ARBA" id="ARBA00022679"/>
    </source>
</evidence>
<evidence type="ECO:0000256" key="3">
    <source>
        <dbReference type="ARBA" id="ARBA00022777"/>
    </source>
</evidence>
<keyword evidence="2" id="KW-0547">Nucleotide-binding</keyword>
<reference evidence="5" key="1">
    <citation type="journal article" date="2023" name="Plant J.">
        <title>Genome sequences and population genomics provide insights into the demographic history, inbreeding, and mutation load of two 'living fossil' tree species of Dipteronia.</title>
        <authorList>
            <person name="Feng Y."/>
            <person name="Comes H.P."/>
            <person name="Chen J."/>
            <person name="Zhu S."/>
            <person name="Lu R."/>
            <person name="Zhang X."/>
            <person name="Li P."/>
            <person name="Qiu J."/>
            <person name="Olsen K.M."/>
            <person name="Qiu Y."/>
        </authorList>
    </citation>
    <scope>NUCLEOTIDE SEQUENCE</scope>
    <source>
        <strain evidence="5">KIB01</strain>
    </source>
</reference>
<dbReference type="GO" id="GO:0005524">
    <property type="term" value="F:ATP binding"/>
    <property type="evidence" value="ECO:0007669"/>
    <property type="project" value="UniProtKB-KW"/>
</dbReference>
<evidence type="ECO:0000256" key="4">
    <source>
        <dbReference type="ARBA" id="ARBA00022840"/>
    </source>
</evidence>
<organism evidence="5 6">
    <name type="scientific">Dipteronia dyeriana</name>
    <dbReference type="NCBI Taxonomy" id="168575"/>
    <lineage>
        <taxon>Eukaryota</taxon>
        <taxon>Viridiplantae</taxon>
        <taxon>Streptophyta</taxon>
        <taxon>Embryophyta</taxon>
        <taxon>Tracheophyta</taxon>
        <taxon>Spermatophyta</taxon>
        <taxon>Magnoliopsida</taxon>
        <taxon>eudicotyledons</taxon>
        <taxon>Gunneridae</taxon>
        <taxon>Pentapetalae</taxon>
        <taxon>rosids</taxon>
        <taxon>malvids</taxon>
        <taxon>Sapindales</taxon>
        <taxon>Sapindaceae</taxon>
        <taxon>Hippocastanoideae</taxon>
        <taxon>Acereae</taxon>
        <taxon>Dipteronia</taxon>
    </lineage>
</organism>
<keyword evidence="4" id="KW-0067">ATP-binding</keyword>
<accession>A0AAD9X7C1</accession>
<evidence type="ECO:0000313" key="5">
    <source>
        <dbReference type="EMBL" id="KAK2654241.1"/>
    </source>
</evidence>
<dbReference type="EMBL" id="JANJYI010000004">
    <property type="protein sequence ID" value="KAK2654241.1"/>
    <property type="molecule type" value="Genomic_DNA"/>
</dbReference>
<dbReference type="Proteomes" id="UP001280121">
    <property type="component" value="Unassembled WGS sequence"/>
</dbReference>
<dbReference type="AlphaFoldDB" id="A0AAD9X7C1"/>
<sequence>MATKYIRTSKASKDSDVYSFRAVELEIACGRSIKDQTGELSEIFLVDWVWEAYGRKTLHDVDDKKLCKNFDQNQVETLMTLPPKTPVANYVVPNVPTARSSSWRSSMSLKL</sequence>
<keyword evidence="3" id="KW-0418">Kinase</keyword>
<dbReference type="PANTHER" id="PTHR47973">
    <property type="entry name" value="CYSTEINE-RICH RECEPTOR-LIKE PROTEIN KINASE 3"/>
    <property type="match status" value="1"/>
</dbReference>
<proteinExistence type="predicted"/>
<comment type="caution">
    <text evidence="5">The sequence shown here is derived from an EMBL/GenBank/DDBJ whole genome shotgun (WGS) entry which is preliminary data.</text>
</comment>
<dbReference type="GO" id="GO:0016301">
    <property type="term" value="F:kinase activity"/>
    <property type="evidence" value="ECO:0007669"/>
    <property type="project" value="UniProtKB-KW"/>
</dbReference>
<dbReference type="InterPro" id="IPR052059">
    <property type="entry name" value="CR_Ser/Thr_kinase"/>
</dbReference>
<name>A0AAD9X7C1_9ROSI</name>
<evidence type="ECO:0000256" key="2">
    <source>
        <dbReference type="ARBA" id="ARBA00022741"/>
    </source>
</evidence>
<protein>
    <submittedName>
        <fullName evidence="5">Uncharacterized protein</fullName>
    </submittedName>
</protein>